<keyword evidence="5" id="KW-0472">Membrane</keyword>
<dbReference type="Proteomes" id="UP000195402">
    <property type="component" value="Unassembled WGS sequence"/>
</dbReference>
<evidence type="ECO:0000256" key="1">
    <source>
        <dbReference type="ARBA" id="ARBA00022723"/>
    </source>
</evidence>
<protein>
    <submittedName>
        <fullName evidence="7">Zinc finger protein</fullName>
    </submittedName>
</protein>
<dbReference type="SUPFAM" id="SSF57850">
    <property type="entry name" value="RING/U-box"/>
    <property type="match status" value="1"/>
</dbReference>
<keyword evidence="5" id="KW-1133">Transmembrane helix</keyword>
<feature type="transmembrane region" description="Helical" evidence="5">
    <location>
        <begin position="284"/>
        <end position="307"/>
    </location>
</feature>
<dbReference type="AlphaFoldDB" id="A0A200QA90"/>
<proteinExistence type="predicted"/>
<feature type="domain" description="RING-CH-type" evidence="6">
    <location>
        <begin position="112"/>
        <end position="179"/>
    </location>
</feature>
<reference evidence="7 8" key="1">
    <citation type="journal article" date="2017" name="Mol. Plant">
        <title>The Genome of Medicinal Plant Macleaya cordata Provides New Insights into Benzylisoquinoline Alkaloids Metabolism.</title>
        <authorList>
            <person name="Liu X."/>
            <person name="Liu Y."/>
            <person name="Huang P."/>
            <person name="Ma Y."/>
            <person name="Qing Z."/>
            <person name="Tang Q."/>
            <person name="Cao H."/>
            <person name="Cheng P."/>
            <person name="Zheng Y."/>
            <person name="Yuan Z."/>
            <person name="Zhou Y."/>
            <person name="Liu J."/>
            <person name="Tang Z."/>
            <person name="Zhuo Y."/>
            <person name="Zhang Y."/>
            <person name="Yu L."/>
            <person name="Huang J."/>
            <person name="Yang P."/>
            <person name="Peng Q."/>
            <person name="Zhang J."/>
            <person name="Jiang W."/>
            <person name="Zhang Z."/>
            <person name="Lin K."/>
            <person name="Ro D.K."/>
            <person name="Chen X."/>
            <person name="Xiong X."/>
            <person name="Shang Y."/>
            <person name="Huang S."/>
            <person name="Zeng J."/>
        </authorList>
    </citation>
    <scope>NUCLEOTIDE SEQUENCE [LARGE SCALE GENOMIC DNA]</scope>
    <source>
        <strain evidence="8">cv. BLH2017</strain>
        <tissue evidence="7">Root</tissue>
    </source>
</reference>
<keyword evidence="5" id="KW-0812">Transmembrane</keyword>
<dbReference type="Gene3D" id="3.30.40.10">
    <property type="entry name" value="Zinc/RING finger domain, C3HC4 (zinc finger)"/>
    <property type="match status" value="1"/>
</dbReference>
<dbReference type="PROSITE" id="PS51292">
    <property type="entry name" value="ZF_RING_CH"/>
    <property type="match status" value="1"/>
</dbReference>
<dbReference type="FunCoup" id="A0A200QA90">
    <property type="interactions" value="1176"/>
</dbReference>
<organism evidence="7 8">
    <name type="scientific">Macleaya cordata</name>
    <name type="common">Five-seeded plume-poppy</name>
    <name type="synonym">Bocconia cordata</name>
    <dbReference type="NCBI Taxonomy" id="56857"/>
    <lineage>
        <taxon>Eukaryota</taxon>
        <taxon>Viridiplantae</taxon>
        <taxon>Streptophyta</taxon>
        <taxon>Embryophyta</taxon>
        <taxon>Tracheophyta</taxon>
        <taxon>Spermatophyta</taxon>
        <taxon>Magnoliopsida</taxon>
        <taxon>Ranunculales</taxon>
        <taxon>Papaveraceae</taxon>
        <taxon>Papaveroideae</taxon>
        <taxon>Macleaya</taxon>
    </lineage>
</organism>
<feature type="compositionally biased region" description="Low complexity" evidence="4">
    <location>
        <begin position="22"/>
        <end position="34"/>
    </location>
</feature>
<keyword evidence="3" id="KW-0862">Zinc</keyword>
<evidence type="ECO:0000313" key="7">
    <source>
        <dbReference type="EMBL" id="OVA07386.1"/>
    </source>
</evidence>
<dbReference type="STRING" id="56857.A0A200QA90"/>
<keyword evidence="8" id="KW-1185">Reference proteome</keyword>
<dbReference type="OrthoDB" id="1900797at2759"/>
<comment type="caution">
    <text evidence="7">The sequence shown here is derived from an EMBL/GenBank/DDBJ whole genome shotgun (WGS) entry which is preliminary data.</text>
</comment>
<dbReference type="InterPro" id="IPR011016">
    <property type="entry name" value="Znf_RING-CH"/>
</dbReference>
<dbReference type="GO" id="GO:0008270">
    <property type="term" value="F:zinc ion binding"/>
    <property type="evidence" value="ECO:0007669"/>
    <property type="project" value="UniProtKB-KW"/>
</dbReference>
<dbReference type="PANTHER" id="PTHR46214">
    <property type="entry name" value="ZINC FINGER, RING-CH-TYPE"/>
    <property type="match status" value="1"/>
</dbReference>
<evidence type="ECO:0000256" key="4">
    <source>
        <dbReference type="SAM" id="MobiDB-lite"/>
    </source>
</evidence>
<dbReference type="InParanoid" id="A0A200QA90"/>
<dbReference type="OMA" id="FNPQNSH"/>
<evidence type="ECO:0000256" key="3">
    <source>
        <dbReference type="ARBA" id="ARBA00022833"/>
    </source>
</evidence>
<keyword evidence="1" id="KW-0479">Metal-binding</keyword>
<dbReference type="EMBL" id="MVGT01002568">
    <property type="protein sequence ID" value="OVA07386.1"/>
    <property type="molecule type" value="Genomic_DNA"/>
</dbReference>
<feature type="compositionally biased region" description="Polar residues" evidence="4">
    <location>
        <begin position="8"/>
        <end position="21"/>
    </location>
</feature>
<keyword evidence="2" id="KW-0863">Zinc-finger</keyword>
<name>A0A200QA90_MACCD</name>
<evidence type="ECO:0000256" key="2">
    <source>
        <dbReference type="ARBA" id="ARBA00022771"/>
    </source>
</evidence>
<dbReference type="PANTHER" id="PTHR46214:SF12">
    <property type="entry name" value="RING_FYVE_PHD ZINC FINGER SUPERFAMILY PROTEIN"/>
    <property type="match status" value="1"/>
</dbReference>
<feature type="region of interest" description="Disordered" evidence="4">
    <location>
        <begin position="1"/>
        <end position="43"/>
    </location>
</feature>
<evidence type="ECO:0000256" key="5">
    <source>
        <dbReference type="SAM" id="Phobius"/>
    </source>
</evidence>
<gene>
    <name evidence="7" type="ORF">BVC80_8877g6</name>
</gene>
<evidence type="ECO:0000259" key="6">
    <source>
        <dbReference type="PROSITE" id="PS51292"/>
    </source>
</evidence>
<dbReference type="InterPro" id="IPR013083">
    <property type="entry name" value="Znf_RING/FYVE/PHD"/>
</dbReference>
<accession>A0A200QA90</accession>
<evidence type="ECO:0000313" key="8">
    <source>
        <dbReference type="Proteomes" id="UP000195402"/>
    </source>
</evidence>
<sequence>MVHKEDQPQMSDSETNNESLCSTTKTENLKTSTTPRQSIDKEGNSTTCRVCQCVESDSRGDAALGFLGIYPPSLEVLKVNEDQNSNGKVVSKGEENDVEHAENCGREPGVIEFISPEGEVFVCGTDLEVGPHIHQDALICLGCCCKNDLSLAHYACALKWFINHGSTVCEICGSVAKNVRPSDFKKIVASLRDYEALKERTANGEPTLSYAQTNVDVDPDAVAGIRRQRLSEISLWFNPHNNNNHNNDSNYNSSSTRISQGVVDQPSGIPIEDALRTESPATKWAVEGTGILVATGLLTVTLAWLIAPRVGKL</sequence>